<name>A0A9W7W2K9_9PEZI</name>
<evidence type="ECO:0000256" key="1">
    <source>
        <dbReference type="SAM" id="MobiDB-lite"/>
    </source>
</evidence>
<feature type="compositionally biased region" description="Pro residues" evidence="1">
    <location>
        <begin position="22"/>
        <end position="32"/>
    </location>
</feature>
<dbReference type="EMBL" id="RIBY02001842">
    <property type="protein sequence ID" value="KAH9827978.1"/>
    <property type="molecule type" value="Genomic_DNA"/>
</dbReference>
<feature type="region of interest" description="Disordered" evidence="1">
    <location>
        <begin position="315"/>
        <end position="396"/>
    </location>
</feature>
<proteinExistence type="predicted"/>
<accession>A0A9W7W2K9</accession>
<evidence type="ECO:0000313" key="3">
    <source>
        <dbReference type="Proteomes" id="UP001138500"/>
    </source>
</evidence>
<reference evidence="2 3" key="1">
    <citation type="journal article" date="2018" name="IMA Fungus">
        <title>IMA Genome-F 10: Nine draft genome sequences of Claviceps purpurea s.lat., including C. arundinis, C. humidiphila, and C. cf. spartinae, pseudomolecules for the pitch canker pathogen Fusarium circinatum, draft genome of Davidsoniella eucalypti, Grosmannia galeiformis, Quambalaria eucalypti, and Teratosphaeria destructans.</title>
        <authorList>
            <person name="Wingfield B.D."/>
            <person name="Liu M."/>
            <person name="Nguyen H.D."/>
            <person name="Lane F.A."/>
            <person name="Morgan S.W."/>
            <person name="De Vos L."/>
            <person name="Wilken P.M."/>
            <person name="Duong T.A."/>
            <person name="Aylward J."/>
            <person name="Coetzee M.P."/>
            <person name="Dadej K."/>
            <person name="De Beer Z.W."/>
            <person name="Findlay W."/>
            <person name="Havenga M."/>
            <person name="Kolarik M."/>
            <person name="Menzies J.G."/>
            <person name="Naidoo K."/>
            <person name="Pochopski O."/>
            <person name="Shoukouhi P."/>
            <person name="Santana Q.C."/>
            <person name="Seifert K.A."/>
            <person name="Soal N."/>
            <person name="Steenkamp E.T."/>
            <person name="Tatham C.T."/>
            <person name="van der Nest M.A."/>
            <person name="Wingfield M.J."/>
        </authorList>
    </citation>
    <scope>NUCLEOTIDE SEQUENCE [LARGE SCALE GENOMIC DNA]</scope>
    <source>
        <strain evidence="2">CMW44962</strain>
    </source>
</reference>
<feature type="compositionally biased region" description="Basic and acidic residues" evidence="1">
    <location>
        <begin position="335"/>
        <end position="366"/>
    </location>
</feature>
<gene>
    <name evidence="2" type="ORF">Tdes44962_MAKER09538</name>
</gene>
<sequence length="396" mass="43890">MHSLLAYTPPSPATEKPHHRLPPSPPLSPTPKIPRLSSVDRLLRVLRLYHAGRLSDASDWRSLPLSATQFEEFERILRADAALSAWCDDKARYDFDGETFTLRMPSKVHESFRGSVARAIEAGISELAGRVEEGAIKDALKGIWEGGSTDLRLRAPVFENSSQESQSQEGRIVQLCPDAAFYAEDAELPNMVVEVSYSQQKKELPRLADDHIMYSGHAIKCVVGLDIPYGKGEKDASVSVWRAGLDDDGVGICRCDVDGAIFTRADGEAAEGVLELRMDDLLPEEMLEGKMADEKISIPFSDLAAYLKTALQRASPKALAKRTSQPTRLRKRKRTPDEELSSGREDGYARQEAAEVEREQAKDGAWRARGRRKVGTSEEMPVRSTRSSARRNATVN</sequence>
<reference evidence="2 3" key="2">
    <citation type="journal article" date="2021" name="Curr. Genet.">
        <title>Genetic response to nitrogen starvation in the aggressive Eucalyptus foliar pathogen Teratosphaeria destructans.</title>
        <authorList>
            <person name="Havenga M."/>
            <person name="Wingfield B.D."/>
            <person name="Wingfield M.J."/>
            <person name="Dreyer L.L."/>
            <person name="Roets F."/>
            <person name="Aylward J."/>
        </authorList>
    </citation>
    <scope>NUCLEOTIDE SEQUENCE [LARGE SCALE GENOMIC DNA]</scope>
    <source>
        <strain evidence="2">CMW44962</strain>
    </source>
</reference>
<feature type="compositionally biased region" description="Low complexity" evidence="1">
    <location>
        <begin position="383"/>
        <end position="396"/>
    </location>
</feature>
<protein>
    <submittedName>
        <fullName evidence="2">Uncharacterized protein</fullName>
    </submittedName>
</protein>
<organism evidence="2 3">
    <name type="scientific">Teratosphaeria destructans</name>
    <dbReference type="NCBI Taxonomy" id="418781"/>
    <lineage>
        <taxon>Eukaryota</taxon>
        <taxon>Fungi</taxon>
        <taxon>Dikarya</taxon>
        <taxon>Ascomycota</taxon>
        <taxon>Pezizomycotina</taxon>
        <taxon>Dothideomycetes</taxon>
        <taxon>Dothideomycetidae</taxon>
        <taxon>Mycosphaerellales</taxon>
        <taxon>Teratosphaeriaceae</taxon>
        <taxon>Teratosphaeria</taxon>
    </lineage>
</organism>
<keyword evidence="3" id="KW-1185">Reference proteome</keyword>
<comment type="caution">
    <text evidence="2">The sequence shown here is derived from an EMBL/GenBank/DDBJ whole genome shotgun (WGS) entry which is preliminary data.</text>
</comment>
<dbReference type="OrthoDB" id="3485856at2759"/>
<feature type="region of interest" description="Disordered" evidence="1">
    <location>
        <begin position="1"/>
        <end position="33"/>
    </location>
</feature>
<dbReference type="AlphaFoldDB" id="A0A9W7W2K9"/>
<dbReference type="Proteomes" id="UP001138500">
    <property type="component" value="Unassembled WGS sequence"/>
</dbReference>
<evidence type="ECO:0000313" key="2">
    <source>
        <dbReference type="EMBL" id="KAH9827978.1"/>
    </source>
</evidence>